<feature type="non-terminal residue" evidence="1">
    <location>
        <position position="124"/>
    </location>
</feature>
<evidence type="ECO:0000313" key="2">
    <source>
        <dbReference type="Proteomes" id="UP000194236"/>
    </source>
</evidence>
<evidence type="ECO:0000313" key="1">
    <source>
        <dbReference type="EMBL" id="OTF83315.1"/>
    </source>
</evidence>
<dbReference type="AlphaFoldDB" id="A0A1Y3BW14"/>
<organism evidence="1 2">
    <name type="scientific">Euroglyphus maynei</name>
    <name type="common">Mayne's house dust mite</name>
    <dbReference type="NCBI Taxonomy" id="6958"/>
    <lineage>
        <taxon>Eukaryota</taxon>
        <taxon>Metazoa</taxon>
        <taxon>Ecdysozoa</taxon>
        <taxon>Arthropoda</taxon>
        <taxon>Chelicerata</taxon>
        <taxon>Arachnida</taxon>
        <taxon>Acari</taxon>
        <taxon>Acariformes</taxon>
        <taxon>Sarcoptiformes</taxon>
        <taxon>Astigmata</taxon>
        <taxon>Psoroptidia</taxon>
        <taxon>Analgoidea</taxon>
        <taxon>Pyroglyphidae</taxon>
        <taxon>Pyroglyphinae</taxon>
        <taxon>Euroglyphus</taxon>
    </lineage>
</organism>
<gene>
    <name evidence="1" type="ORF">BLA29_014083</name>
</gene>
<keyword evidence="2" id="KW-1185">Reference proteome</keyword>
<accession>A0A1Y3BW14</accession>
<reference evidence="1 2" key="1">
    <citation type="submission" date="2017-03" db="EMBL/GenBank/DDBJ databases">
        <title>Genome Survey of Euroglyphus maynei.</title>
        <authorList>
            <person name="Arlian L.G."/>
            <person name="Morgan M.S."/>
            <person name="Rider S.D."/>
        </authorList>
    </citation>
    <scope>NUCLEOTIDE SEQUENCE [LARGE SCALE GENOMIC DNA]</scope>
    <source>
        <strain evidence="1">Arlian Lab</strain>
        <tissue evidence="1">Whole body</tissue>
    </source>
</reference>
<dbReference type="EMBL" id="MUJZ01004180">
    <property type="protein sequence ID" value="OTF83315.1"/>
    <property type="molecule type" value="Genomic_DNA"/>
</dbReference>
<protein>
    <submittedName>
        <fullName evidence="1">Uncharacterized protein</fullName>
    </submittedName>
</protein>
<proteinExistence type="predicted"/>
<dbReference type="Proteomes" id="UP000194236">
    <property type="component" value="Unassembled WGS sequence"/>
</dbReference>
<comment type="caution">
    <text evidence="1">The sequence shown here is derived from an EMBL/GenBank/DDBJ whole genome shotgun (WGS) entry which is preliminary data.</text>
</comment>
<name>A0A1Y3BW14_EURMA</name>
<sequence length="124" mass="14310">MEQIDDCFVKFFLQQAQEIEPDTIQTLIDNGYRTKLALTAMDLERDLPLIVEISLAQRSLLRRYLTALQESQPFQVTLTKDPPPGTFGFDYQMGIPIKKRKYDVYIADQSGSKDKTEDSPENFK</sequence>
<dbReference type="OrthoDB" id="6510531at2759"/>